<sequence>MTSKAKTPKTKEGAAEDAPVALRKRPFKRHGRLYAKAIFTGYKRGLRNQHEHTALLKIEGAGTKQDSDFYVGKRCVFVYKAKNKTPVPGKTTKKTKIRAIWGKVTRPHGASGSVRAKFKRNLPAKAMGHRIRIFRYFFCTGNEVVIVKNGLRICGSGGALTNAPLVQSKSYFEVKIQQGGIWGIGLARRDTDLNVAIGGKDSESWALNSDGIIRHNEQELHKIQNLVQEGDVIGISYDHIELNFYLNGESMNAPVISIKGRVYPVLYVDDGAILDLILENFIYAPPMGFEKIMLEQSLL</sequence>
<evidence type="ECO:0000259" key="7">
    <source>
        <dbReference type="PROSITE" id="PS50188"/>
    </source>
</evidence>
<dbReference type="InterPro" id="IPR001780">
    <property type="entry name" value="Ribosomal_eL33"/>
</dbReference>
<dbReference type="SUPFAM" id="SSF50447">
    <property type="entry name" value="Translation proteins"/>
    <property type="match status" value="1"/>
</dbReference>
<dbReference type="GO" id="GO:1990904">
    <property type="term" value="C:ribonucleoprotein complex"/>
    <property type="evidence" value="ECO:0007669"/>
    <property type="project" value="UniProtKB-KW"/>
</dbReference>
<reference evidence="8 9" key="1">
    <citation type="submission" date="2015-04" db="EMBL/GenBank/DDBJ databases">
        <title>Lasius niger genome sequencing.</title>
        <authorList>
            <person name="Konorov E.A."/>
            <person name="Nikitin M.A."/>
            <person name="Kirill M.V."/>
            <person name="Chang P."/>
        </authorList>
    </citation>
    <scope>NUCLEOTIDE SEQUENCE [LARGE SCALE GENOMIC DNA]</scope>
    <source>
        <tissue evidence="8">Whole</tissue>
    </source>
</reference>
<dbReference type="InterPro" id="IPR013320">
    <property type="entry name" value="ConA-like_dom_sf"/>
</dbReference>
<proteinExistence type="inferred from homology"/>
<dbReference type="GO" id="GO:0006412">
    <property type="term" value="P:translation"/>
    <property type="evidence" value="ECO:0007669"/>
    <property type="project" value="InterPro"/>
</dbReference>
<dbReference type="Proteomes" id="UP000036403">
    <property type="component" value="Unassembled WGS sequence"/>
</dbReference>
<dbReference type="GO" id="GO:0005840">
    <property type="term" value="C:ribosome"/>
    <property type="evidence" value="ECO:0007669"/>
    <property type="project" value="UniProtKB-KW"/>
</dbReference>
<evidence type="ECO:0000256" key="2">
    <source>
        <dbReference type="ARBA" id="ARBA00021772"/>
    </source>
</evidence>
<gene>
    <name evidence="8" type="ORF">RF55_3064</name>
</gene>
<organism evidence="8 9">
    <name type="scientific">Lasius niger</name>
    <name type="common">Black garden ant</name>
    <dbReference type="NCBI Taxonomy" id="67767"/>
    <lineage>
        <taxon>Eukaryota</taxon>
        <taxon>Metazoa</taxon>
        <taxon>Ecdysozoa</taxon>
        <taxon>Arthropoda</taxon>
        <taxon>Hexapoda</taxon>
        <taxon>Insecta</taxon>
        <taxon>Pterygota</taxon>
        <taxon>Neoptera</taxon>
        <taxon>Endopterygota</taxon>
        <taxon>Hymenoptera</taxon>
        <taxon>Apocrita</taxon>
        <taxon>Aculeata</taxon>
        <taxon>Formicoidea</taxon>
        <taxon>Formicidae</taxon>
        <taxon>Formicinae</taxon>
        <taxon>Lasius</taxon>
        <taxon>Lasius</taxon>
    </lineage>
</organism>
<dbReference type="SMART" id="SM00449">
    <property type="entry name" value="SPRY"/>
    <property type="match status" value="1"/>
</dbReference>
<dbReference type="EMBL" id="LBMM01001254">
    <property type="protein sequence ID" value="KMQ96639.1"/>
    <property type="molecule type" value="Genomic_DNA"/>
</dbReference>
<evidence type="ECO:0000256" key="5">
    <source>
        <dbReference type="ARBA" id="ARBA00035228"/>
    </source>
</evidence>
<dbReference type="Gene3D" id="2.40.10.190">
    <property type="entry name" value="translation elongation factor selb, chain A, domain 4"/>
    <property type="match status" value="1"/>
</dbReference>
<dbReference type="InterPro" id="IPR009000">
    <property type="entry name" value="Transl_B-barrel_sf"/>
</dbReference>
<evidence type="ECO:0000256" key="1">
    <source>
        <dbReference type="ARBA" id="ARBA00009269"/>
    </source>
</evidence>
<dbReference type="InterPro" id="IPR018266">
    <property type="entry name" value="Ribosomal_eL33_CS"/>
</dbReference>
<comment type="caution">
    <text evidence="8">The sequence shown here is derived from an EMBL/GenBank/DDBJ whole genome shotgun (WGS) entry which is preliminary data.</text>
</comment>
<dbReference type="InterPro" id="IPR001870">
    <property type="entry name" value="B30.2/SPRY"/>
</dbReference>
<evidence type="ECO:0000256" key="6">
    <source>
        <dbReference type="ARBA" id="ARBA00035530"/>
    </source>
</evidence>
<keyword evidence="9" id="KW-1185">Reference proteome</keyword>
<dbReference type="PROSITE" id="PS50188">
    <property type="entry name" value="B302_SPRY"/>
    <property type="match status" value="1"/>
</dbReference>
<dbReference type="FunFam" id="2.40.10.190:FF:000001">
    <property type="entry name" value="60S ribosomal protein L35a"/>
    <property type="match status" value="1"/>
</dbReference>
<protein>
    <recommendedName>
        <fullName evidence="5">Large ribosomal subunit protein eL33</fullName>
    </recommendedName>
    <alternativeName>
        <fullName evidence="6">60S ribosomal protein L35a</fullName>
    </alternativeName>
    <alternativeName>
        <fullName evidence="2">SPRY domain-containing protein 7</fullName>
    </alternativeName>
</protein>
<dbReference type="HAMAP" id="MF_00573">
    <property type="entry name" value="Ribosomal_eL33"/>
    <property type="match status" value="1"/>
</dbReference>
<keyword evidence="4" id="KW-0687">Ribonucleoprotein</keyword>
<dbReference type="Gene3D" id="2.60.120.920">
    <property type="match status" value="1"/>
</dbReference>
<dbReference type="CDD" id="cd12880">
    <property type="entry name" value="SPRYD7"/>
    <property type="match status" value="1"/>
</dbReference>
<name>A0A0J7L2H9_LASNI</name>
<dbReference type="PANTHER" id="PTHR20951:SF2">
    <property type="entry name" value="SPRY DOMAIN-CONTAINING PROTEIN 7"/>
    <property type="match status" value="1"/>
</dbReference>
<feature type="domain" description="B30.2/SPRY" evidence="7">
    <location>
        <begin position="100"/>
        <end position="286"/>
    </location>
</feature>
<dbReference type="PANTHER" id="PTHR20951">
    <property type="entry name" value="C13ORF1 PROTEIN-RELATED"/>
    <property type="match status" value="1"/>
</dbReference>
<evidence type="ECO:0000313" key="9">
    <source>
        <dbReference type="Proteomes" id="UP000036403"/>
    </source>
</evidence>
<dbReference type="InterPro" id="IPR043136">
    <property type="entry name" value="B30.2/SPRY_sf"/>
</dbReference>
<evidence type="ECO:0000256" key="4">
    <source>
        <dbReference type="ARBA" id="ARBA00023274"/>
    </source>
</evidence>
<dbReference type="PaxDb" id="67767-A0A0J7L2H9"/>
<dbReference type="Pfam" id="PF01247">
    <property type="entry name" value="Ribosomal_L35Ae"/>
    <property type="match status" value="1"/>
</dbReference>
<dbReference type="AlphaFoldDB" id="A0A0J7L2H9"/>
<dbReference type="InterPro" id="IPR038661">
    <property type="entry name" value="Ribosomal_eL33_sf"/>
</dbReference>
<dbReference type="InterPro" id="IPR003877">
    <property type="entry name" value="SPRY_dom"/>
</dbReference>
<dbReference type="SUPFAM" id="SSF49899">
    <property type="entry name" value="Concanavalin A-like lectins/glucanases"/>
    <property type="match status" value="1"/>
</dbReference>
<accession>A0A0J7L2H9</accession>
<evidence type="ECO:0000256" key="3">
    <source>
        <dbReference type="ARBA" id="ARBA00022980"/>
    </source>
</evidence>
<keyword evidence="3" id="KW-0689">Ribosomal protein</keyword>
<dbReference type="InterPro" id="IPR035766">
    <property type="entry name" value="SPRYD7"/>
</dbReference>
<comment type="similarity">
    <text evidence="1">Belongs to the eukaryotic ribosomal protein eL33 family.</text>
</comment>
<dbReference type="OrthoDB" id="40953at2759"/>
<dbReference type="Pfam" id="PF00622">
    <property type="entry name" value="SPRY"/>
    <property type="match status" value="1"/>
</dbReference>
<dbReference type="PROSITE" id="PS01105">
    <property type="entry name" value="RIBOSOMAL_L35AE"/>
    <property type="match status" value="1"/>
</dbReference>
<evidence type="ECO:0000313" key="8">
    <source>
        <dbReference type="EMBL" id="KMQ96639.1"/>
    </source>
</evidence>
<dbReference type="GO" id="GO:0003735">
    <property type="term" value="F:structural constituent of ribosome"/>
    <property type="evidence" value="ECO:0007669"/>
    <property type="project" value="InterPro"/>
</dbReference>